<reference evidence="2" key="1">
    <citation type="submission" date="2022-10" db="EMBL/GenBank/DDBJ databases">
        <authorList>
            <person name="Chen Y."/>
            <person name="Dougan E. K."/>
            <person name="Chan C."/>
            <person name="Rhodes N."/>
            <person name="Thang M."/>
        </authorList>
    </citation>
    <scope>NUCLEOTIDE SEQUENCE</scope>
</reference>
<evidence type="ECO:0000313" key="3">
    <source>
        <dbReference type="EMBL" id="CAL4759573.1"/>
    </source>
</evidence>
<feature type="compositionally biased region" description="Pro residues" evidence="1">
    <location>
        <begin position="133"/>
        <end position="146"/>
    </location>
</feature>
<reference evidence="3 4" key="2">
    <citation type="submission" date="2024-05" db="EMBL/GenBank/DDBJ databases">
        <authorList>
            <person name="Chen Y."/>
            <person name="Shah S."/>
            <person name="Dougan E. K."/>
            <person name="Thang M."/>
            <person name="Chan C."/>
        </authorList>
    </citation>
    <scope>NUCLEOTIDE SEQUENCE [LARGE SCALE GENOMIC DNA]</scope>
</reference>
<accession>A0A9P1FDS1</accession>
<sequence>MIVRLTCSWGWHRTLGTAGLIIKILQMAGVEVVLYSARLSMAPAVDSSNVIAFLQGTMRTLSQNMYDDLTGKAWTDEDFNNALERARNLWREVYPDLGISFRGKSVNPTPPAGPPLKGAPRDIGPIATASGSRPPPKPTRPAPSPPKAASKPATAPKAEPASASASSVKKEPSPSAPEPAPKVAEPASASASSVKKEPSPSAPEPAPKVAEPAPVKEEQIGMPPGLVDELQAMTPAQKKARCY</sequence>
<name>A0A9P1FDS1_9DINO</name>
<feature type="region of interest" description="Disordered" evidence="1">
    <location>
        <begin position="101"/>
        <end position="243"/>
    </location>
</feature>
<keyword evidence="4" id="KW-1185">Reference proteome</keyword>
<dbReference type="EMBL" id="CAMXCT030000002">
    <property type="protein sequence ID" value="CAL4759573.1"/>
    <property type="molecule type" value="Genomic_DNA"/>
</dbReference>
<gene>
    <name evidence="2" type="ORF">C1SCF055_LOCUS851</name>
</gene>
<protein>
    <submittedName>
        <fullName evidence="2">Uncharacterized protein</fullName>
    </submittedName>
</protein>
<evidence type="ECO:0000313" key="2">
    <source>
        <dbReference type="EMBL" id="CAI3972261.1"/>
    </source>
</evidence>
<dbReference type="EMBL" id="CAMXCT020000002">
    <property type="protein sequence ID" value="CAL1125636.1"/>
    <property type="molecule type" value="Genomic_DNA"/>
</dbReference>
<comment type="caution">
    <text evidence="2">The sequence shown here is derived from an EMBL/GenBank/DDBJ whole genome shotgun (WGS) entry which is preliminary data.</text>
</comment>
<organism evidence="2">
    <name type="scientific">Cladocopium goreaui</name>
    <dbReference type="NCBI Taxonomy" id="2562237"/>
    <lineage>
        <taxon>Eukaryota</taxon>
        <taxon>Sar</taxon>
        <taxon>Alveolata</taxon>
        <taxon>Dinophyceae</taxon>
        <taxon>Suessiales</taxon>
        <taxon>Symbiodiniaceae</taxon>
        <taxon>Cladocopium</taxon>
    </lineage>
</organism>
<dbReference type="EMBL" id="CAMXCT010000002">
    <property type="protein sequence ID" value="CAI3972261.1"/>
    <property type="molecule type" value="Genomic_DNA"/>
</dbReference>
<dbReference type="AlphaFoldDB" id="A0A9P1FDS1"/>
<feature type="compositionally biased region" description="Low complexity" evidence="1">
    <location>
        <begin position="181"/>
        <end position="193"/>
    </location>
</feature>
<evidence type="ECO:0000256" key="1">
    <source>
        <dbReference type="SAM" id="MobiDB-lite"/>
    </source>
</evidence>
<dbReference type="PRINTS" id="PR01217">
    <property type="entry name" value="PRICHEXTENSN"/>
</dbReference>
<proteinExistence type="predicted"/>
<evidence type="ECO:0000313" key="4">
    <source>
        <dbReference type="Proteomes" id="UP001152797"/>
    </source>
</evidence>
<feature type="compositionally biased region" description="Low complexity" evidence="1">
    <location>
        <begin position="147"/>
        <end position="167"/>
    </location>
</feature>
<dbReference type="Proteomes" id="UP001152797">
    <property type="component" value="Unassembled WGS sequence"/>
</dbReference>